<name>A0A9X1T1H3_9ACTN</name>
<keyword evidence="1" id="KW-0812">Transmembrane</keyword>
<dbReference type="Proteomes" id="UP001138997">
    <property type="component" value="Unassembled WGS sequence"/>
</dbReference>
<evidence type="ECO:0000256" key="1">
    <source>
        <dbReference type="SAM" id="Phobius"/>
    </source>
</evidence>
<dbReference type="EMBL" id="JAJOMB010000013">
    <property type="protein sequence ID" value="MCD5313723.1"/>
    <property type="molecule type" value="Genomic_DNA"/>
</dbReference>
<evidence type="ECO:0000313" key="2">
    <source>
        <dbReference type="EMBL" id="MCD5313723.1"/>
    </source>
</evidence>
<proteinExistence type="predicted"/>
<organism evidence="2 3">
    <name type="scientific">Kineosporia babensis</name>
    <dbReference type="NCBI Taxonomy" id="499548"/>
    <lineage>
        <taxon>Bacteria</taxon>
        <taxon>Bacillati</taxon>
        <taxon>Actinomycetota</taxon>
        <taxon>Actinomycetes</taxon>
        <taxon>Kineosporiales</taxon>
        <taxon>Kineosporiaceae</taxon>
        <taxon>Kineosporia</taxon>
    </lineage>
</organism>
<comment type="caution">
    <text evidence="2">The sequence shown here is derived from an EMBL/GenBank/DDBJ whole genome shotgun (WGS) entry which is preliminary data.</text>
</comment>
<sequence length="507" mass="54002">MSERFVAEIRSVLDDVDKALAAEPAPMPPWAEIQGFIQASRASRRRRVGLAIAAVAAAVAGLLVVQQGLLGGGLDKTAPADRHTPEYLVEVRGNLANDSQWLDEFRTWAASRDLTDPNAAADNLEGSELEAPIDDVKVVYASDIGDYRVAAAVGTWPSTDGPRLIQFYGRAGAAADRMRANGFEEPGDNFGGVVTSDQMFHDLNLAERRDLGAAAYVVSREPKDVQLQMPPEIDASGMVFERTKEIEAEAGVQEAVVPPAEPGEYALVVDGDRGPYRDFSTQPFDGGIGAVNLVPKRGGPAEQASQLEQIAAQTWGAARQPFSDGIWELLAADPEPITKADPNRPLVGVLALPSGARVLAAGHISAPYGKREGGPHSHLDYARLLPSGHPEAETGVVWQSYKDTKKGRSDEVIQTAALGPEGTVSVEWDGPGGATRSSATNTLASTSRTDVKSVRFLDSSGAELAIGAVERPVAAEYSPIDDQHVGERFETMPGWLLPQVKDKLAGF</sequence>
<evidence type="ECO:0000313" key="3">
    <source>
        <dbReference type="Proteomes" id="UP001138997"/>
    </source>
</evidence>
<accession>A0A9X1T1H3</accession>
<keyword evidence="3" id="KW-1185">Reference proteome</keyword>
<gene>
    <name evidence="2" type="ORF">LR394_22705</name>
</gene>
<keyword evidence="1" id="KW-0472">Membrane</keyword>
<dbReference type="AlphaFoldDB" id="A0A9X1T1H3"/>
<keyword evidence="1" id="KW-1133">Transmembrane helix</keyword>
<reference evidence="2" key="1">
    <citation type="submission" date="2021-11" db="EMBL/GenBank/DDBJ databases">
        <title>Streptomyces corallinus and Kineosporia corallina sp. nov., two new coral-derived marine actinobacteria.</title>
        <authorList>
            <person name="Buangrab K."/>
            <person name="Sutthacheep M."/>
            <person name="Yeemin T."/>
            <person name="Harunari E."/>
            <person name="Igarashi Y."/>
            <person name="Sripreechasak P."/>
            <person name="Kanchanasin P."/>
            <person name="Tanasupawat S."/>
            <person name="Phongsopitanun W."/>
        </authorList>
    </citation>
    <scope>NUCLEOTIDE SEQUENCE</scope>
    <source>
        <strain evidence="2">JCM 31032</strain>
    </source>
</reference>
<dbReference type="RefSeq" id="WP_231445209.1">
    <property type="nucleotide sequence ID" value="NZ_JAJOMB010000013.1"/>
</dbReference>
<protein>
    <submittedName>
        <fullName evidence="2">Uncharacterized protein</fullName>
    </submittedName>
</protein>
<feature type="transmembrane region" description="Helical" evidence="1">
    <location>
        <begin position="48"/>
        <end position="69"/>
    </location>
</feature>